<dbReference type="InterPro" id="IPR000073">
    <property type="entry name" value="AB_hydrolase_1"/>
</dbReference>
<evidence type="ECO:0000313" key="3">
    <source>
        <dbReference type="Proteomes" id="UP000715441"/>
    </source>
</evidence>
<keyword evidence="2" id="KW-0378">Hydrolase</keyword>
<accession>A0ABX1J3Y6</accession>
<dbReference type="PANTHER" id="PTHR43798">
    <property type="entry name" value="MONOACYLGLYCEROL LIPASE"/>
    <property type="match status" value="1"/>
</dbReference>
<dbReference type="PRINTS" id="PR00111">
    <property type="entry name" value="ABHYDROLASE"/>
</dbReference>
<comment type="caution">
    <text evidence="2">The sequence shown here is derived from an EMBL/GenBank/DDBJ whole genome shotgun (WGS) entry which is preliminary data.</text>
</comment>
<dbReference type="Proteomes" id="UP000715441">
    <property type="component" value="Unassembled WGS sequence"/>
</dbReference>
<dbReference type="InterPro" id="IPR029058">
    <property type="entry name" value="AB_hydrolase_fold"/>
</dbReference>
<protein>
    <submittedName>
        <fullName evidence="2">Alpha/beta hydrolase</fullName>
    </submittedName>
</protein>
<dbReference type="RefSeq" id="WP_168516455.1">
    <property type="nucleotide sequence ID" value="NZ_JAAXLS010000009.1"/>
</dbReference>
<sequence>MRETFRGVRFYVHGERGPWVVFSHATGADHDSFRPQVEMLAGRGWRVLTWDAPGHGASPRTAGAFEIGELADLLAALIRHVAGGPVMLVGHSLGGYLSQHVVLRHPGLVRGLAGLGCTSVTLPPPRRQIAVLRLSGLLLQVCPPPLRRTLIARTGRARPPTRRYLRRAVTRSSSAGLARAWRAVTRSLRDRPDLRLPCPLLVAHGEYDRTGIIAAAAPLWAEHQRGGFEIIPEAGHYANLDNPAYVNDMLSRFLDAAAQAC</sequence>
<dbReference type="InterPro" id="IPR050266">
    <property type="entry name" value="AB_hydrolase_sf"/>
</dbReference>
<name>A0ABX1J3Y6_9PSEU</name>
<dbReference type="GO" id="GO:0016787">
    <property type="term" value="F:hydrolase activity"/>
    <property type="evidence" value="ECO:0007669"/>
    <property type="project" value="UniProtKB-KW"/>
</dbReference>
<proteinExistence type="predicted"/>
<dbReference type="Gene3D" id="3.40.50.1820">
    <property type="entry name" value="alpha/beta hydrolase"/>
    <property type="match status" value="1"/>
</dbReference>
<gene>
    <name evidence="2" type="ORF">HFP15_16630</name>
</gene>
<dbReference type="Pfam" id="PF12697">
    <property type="entry name" value="Abhydrolase_6"/>
    <property type="match status" value="1"/>
</dbReference>
<organism evidence="2 3">
    <name type="scientific">Amycolatopsis acididurans</name>
    <dbReference type="NCBI Taxonomy" id="2724524"/>
    <lineage>
        <taxon>Bacteria</taxon>
        <taxon>Bacillati</taxon>
        <taxon>Actinomycetota</taxon>
        <taxon>Actinomycetes</taxon>
        <taxon>Pseudonocardiales</taxon>
        <taxon>Pseudonocardiaceae</taxon>
        <taxon>Amycolatopsis</taxon>
    </lineage>
</organism>
<feature type="domain" description="AB hydrolase-1" evidence="1">
    <location>
        <begin position="20"/>
        <end position="248"/>
    </location>
</feature>
<evidence type="ECO:0000313" key="2">
    <source>
        <dbReference type="EMBL" id="NKQ54507.1"/>
    </source>
</evidence>
<dbReference type="SUPFAM" id="SSF53474">
    <property type="entry name" value="alpha/beta-Hydrolases"/>
    <property type="match status" value="1"/>
</dbReference>
<dbReference type="EMBL" id="JAAXLS010000009">
    <property type="protein sequence ID" value="NKQ54507.1"/>
    <property type="molecule type" value="Genomic_DNA"/>
</dbReference>
<keyword evidence="3" id="KW-1185">Reference proteome</keyword>
<evidence type="ECO:0000259" key="1">
    <source>
        <dbReference type="Pfam" id="PF12697"/>
    </source>
</evidence>
<reference evidence="2 3" key="1">
    <citation type="submission" date="2020-04" db="EMBL/GenBank/DDBJ databases">
        <title>Novel species.</title>
        <authorList>
            <person name="Teo W.F.A."/>
            <person name="Lipun K."/>
            <person name="Srisuk N."/>
            <person name="Duangmal K."/>
        </authorList>
    </citation>
    <scope>NUCLEOTIDE SEQUENCE [LARGE SCALE GENOMIC DNA]</scope>
    <source>
        <strain evidence="2 3">K13G38</strain>
    </source>
</reference>